<evidence type="ECO:0000256" key="6">
    <source>
        <dbReference type="ARBA" id="ARBA00023065"/>
    </source>
</evidence>
<evidence type="ECO:0000256" key="3">
    <source>
        <dbReference type="ARBA" id="ARBA00014723"/>
    </source>
</evidence>
<evidence type="ECO:0000256" key="1">
    <source>
        <dbReference type="ARBA" id="ARBA00004370"/>
    </source>
</evidence>
<organism evidence="9 10">
    <name type="scientific">Pisolithus tinctorius Marx 270</name>
    <dbReference type="NCBI Taxonomy" id="870435"/>
    <lineage>
        <taxon>Eukaryota</taxon>
        <taxon>Fungi</taxon>
        <taxon>Dikarya</taxon>
        <taxon>Basidiomycota</taxon>
        <taxon>Agaricomycotina</taxon>
        <taxon>Agaricomycetes</taxon>
        <taxon>Agaricomycetidae</taxon>
        <taxon>Boletales</taxon>
        <taxon>Sclerodermatineae</taxon>
        <taxon>Pisolithaceae</taxon>
        <taxon>Pisolithus</taxon>
    </lineage>
</organism>
<dbReference type="FunCoup" id="A0A0C3PNW2">
    <property type="interactions" value="277"/>
</dbReference>
<dbReference type="Proteomes" id="UP000054217">
    <property type="component" value="Unassembled WGS sequence"/>
</dbReference>
<dbReference type="NCBIfam" id="TIGR01145">
    <property type="entry name" value="ATP_synt_delta"/>
    <property type="match status" value="1"/>
</dbReference>
<evidence type="ECO:0000256" key="4">
    <source>
        <dbReference type="ARBA" id="ARBA00022448"/>
    </source>
</evidence>
<comment type="subcellular location">
    <subcellularLocation>
        <location evidence="1">Membrane</location>
    </subcellularLocation>
</comment>
<evidence type="ECO:0000256" key="5">
    <source>
        <dbReference type="ARBA" id="ARBA00022781"/>
    </source>
</evidence>
<keyword evidence="7" id="KW-0472">Membrane</keyword>
<keyword evidence="6" id="KW-0406">Ion transport</keyword>
<dbReference type="InterPro" id="IPR026015">
    <property type="entry name" value="ATP_synth_OSCP/delta_N_sf"/>
</dbReference>
<protein>
    <recommendedName>
        <fullName evidence="3">ATP synthase subunit 5, mitochondrial</fullName>
    </recommendedName>
</protein>
<gene>
    <name evidence="9" type="ORF">M404DRAFT_130967</name>
</gene>
<dbReference type="HOGENOM" id="CLU_085114_0_0_1"/>
<dbReference type="InParanoid" id="A0A0C3PNW2"/>
<reference evidence="10" key="2">
    <citation type="submission" date="2015-01" db="EMBL/GenBank/DDBJ databases">
        <title>Evolutionary Origins and Diversification of the Mycorrhizal Mutualists.</title>
        <authorList>
            <consortium name="DOE Joint Genome Institute"/>
            <consortium name="Mycorrhizal Genomics Consortium"/>
            <person name="Kohler A."/>
            <person name="Kuo A."/>
            <person name="Nagy L.G."/>
            <person name="Floudas D."/>
            <person name="Copeland A."/>
            <person name="Barry K.W."/>
            <person name="Cichocki N."/>
            <person name="Veneault-Fourrey C."/>
            <person name="LaButti K."/>
            <person name="Lindquist E.A."/>
            <person name="Lipzen A."/>
            <person name="Lundell T."/>
            <person name="Morin E."/>
            <person name="Murat C."/>
            <person name="Riley R."/>
            <person name="Ohm R."/>
            <person name="Sun H."/>
            <person name="Tunlid A."/>
            <person name="Henrissat B."/>
            <person name="Grigoriev I.V."/>
            <person name="Hibbett D.S."/>
            <person name="Martin F."/>
        </authorList>
    </citation>
    <scope>NUCLEOTIDE SEQUENCE [LARGE SCALE GENOMIC DNA]</scope>
    <source>
        <strain evidence="10">Marx 270</strain>
    </source>
</reference>
<dbReference type="HAMAP" id="MF_01416">
    <property type="entry name" value="ATP_synth_delta_bact"/>
    <property type="match status" value="1"/>
</dbReference>
<dbReference type="SUPFAM" id="SSF47928">
    <property type="entry name" value="N-terminal domain of the delta subunit of the F1F0-ATP synthase"/>
    <property type="match status" value="1"/>
</dbReference>
<evidence type="ECO:0000256" key="2">
    <source>
        <dbReference type="ARBA" id="ARBA00007046"/>
    </source>
</evidence>
<comment type="similarity">
    <text evidence="2">Belongs to the ATPase delta chain family.</text>
</comment>
<name>A0A0C3PNW2_PISTI</name>
<keyword evidence="5" id="KW-0375">Hydrogen ion transport</keyword>
<keyword evidence="8" id="KW-0066">ATP synthesis</keyword>
<dbReference type="PRINTS" id="PR00125">
    <property type="entry name" value="ATPASEDELTA"/>
</dbReference>
<proteinExistence type="inferred from homology"/>
<accession>A0A0C3PNW2</accession>
<dbReference type="Pfam" id="PF00213">
    <property type="entry name" value="OSCP"/>
    <property type="match status" value="1"/>
</dbReference>
<evidence type="ECO:0000313" key="10">
    <source>
        <dbReference type="Proteomes" id="UP000054217"/>
    </source>
</evidence>
<reference evidence="9 10" key="1">
    <citation type="submission" date="2014-04" db="EMBL/GenBank/DDBJ databases">
        <authorList>
            <consortium name="DOE Joint Genome Institute"/>
            <person name="Kuo A."/>
            <person name="Kohler A."/>
            <person name="Costa M.D."/>
            <person name="Nagy L.G."/>
            <person name="Floudas D."/>
            <person name="Copeland A."/>
            <person name="Barry K.W."/>
            <person name="Cichocki N."/>
            <person name="Veneault-Fourrey C."/>
            <person name="LaButti K."/>
            <person name="Lindquist E.A."/>
            <person name="Lipzen A."/>
            <person name="Lundell T."/>
            <person name="Morin E."/>
            <person name="Murat C."/>
            <person name="Sun H."/>
            <person name="Tunlid A."/>
            <person name="Henrissat B."/>
            <person name="Grigoriev I.V."/>
            <person name="Hibbett D.S."/>
            <person name="Martin F."/>
            <person name="Nordberg H.P."/>
            <person name="Cantor M.N."/>
            <person name="Hua S.X."/>
        </authorList>
    </citation>
    <scope>NUCLEOTIDE SEQUENCE [LARGE SCALE GENOMIC DNA]</scope>
    <source>
        <strain evidence="9 10">Marx 270</strain>
    </source>
</reference>
<dbReference type="InterPro" id="IPR000711">
    <property type="entry name" value="ATPase_OSCP/dsu"/>
</dbReference>
<evidence type="ECO:0000256" key="8">
    <source>
        <dbReference type="ARBA" id="ARBA00023310"/>
    </source>
</evidence>
<dbReference type="EMBL" id="KN831953">
    <property type="protein sequence ID" value="KIO10114.1"/>
    <property type="molecule type" value="Genomic_DNA"/>
</dbReference>
<dbReference type="AlphaFoldDB" id="A0A0C3PNW2"/>
<dbReference type="STRING" id="870435.A0A0C3PNW2"/>
<dbReference type="Gene3D" id="1.10.520.20">
    <property type="entry name" value="N-terminal domain of the delta subunit of the F1F0-ATP synthase"/>
    <property type="match status" value="1"/>
</dbReference>
<evidence type="ECO:0000313" key="9">
    <source>
        <dbReference type="EMBL" id="KIO10114.1"/>
    </source>
</evidence>
<keyword evidence="4" id="KW-0813">Transport</keyword>
<keyword evidence="10" id="KW-1185">Reference proteome</keyword>
<dbReference type="GO" id="GO:0046933">
    <property type="term" value="F:proton-transporting ATP synthase activity, rotational mechanism"/>
    <property type="evidence" value="ECO:0007669"/>
    <property type="project" value="InterPro"/>
</dbReference>
<sequence>MLSSAFRTSATSVVLGRGRRAASSIALKYSNAIYSAALKQSPQVLTKVQSELNAVSKSVNEVPELKAFVANPTLSAKERALGLDAILARAEGAGPKKEPISDLTKNLLFILAENGRLAQVPGVIEGFNELVAKYRGELEVLITSAAPLPKDLSTKLEAILRQSQAAQQAKSVKVTNKVNPSLLGGFVVDFGDKSIDLSVFSRVNKLNNVLQRTSSFLTPAQRSLNSV</sequence>
<dbReference type="OrthoDB" id="1262810at2759"/>
<evidence type="ECO:0000256" key="7">
    <source>
        <dbReference type="ARBA" id="ARBA00023136"/>
    </source>
</evidence>
<dbReference type="PANTHER" id="PTHR11910">
    <property type="entry name" value="ATP SYNTHASE DELTA CHAIN"/>
    <property type="match status" value="1"/>
</dbReference>
<dbReference type="GO" id="GO:0016020">
    <property type="term" value="C:membrane"/>
    <property type="evidence" value="ECO:0007669"/>
    <property type="project" value="UniProtKB-SubCell"/>
</dbReference>